<dbReference type="GO" id="GO:0003712">
    <property type="term" value="F:transcription coregulator activity"/>
    <property type="evidence" value="ECO:0007669"/>
    <property type="project" value="InterPro"/>
</dbReference>
<comment type="subcellular location">
    <subcellularLocation>
        <location evidence="1">Nucleus</location>
    </subcellularLocation>
</comment>
<comment type="similarity">
    <text evidence="2">Belongs to the Mediator complex subunit 17 family.</text>
</comment>
<feature type="compositionally biased region" description="Basic and acidic residues" evidence="6">
    <location>
        <begin position="97"/>
        <end position="110"/>
    </location>
</feature>
<dbReference type="GO" id="GO:0070847">
    <property type="term" value="C:core mediator complex"/>
    <property type="evidence" value="ECO:0007669"/>
    <property type="project" value="TreeGrafter"/>
</dbReference>
<accession>A0A1W0WA54</accession>
<organism evidence="7 8">
    <name type="scientific">Hypsibius exemplaris</name>
    <name type="common">Freshwater tardigrade</name>
    <dbReference type="NCBI Taxonomy" id="2072580"/>
    <lineage>
        <taxon>Eukaryota</taxon>
        <taxon>Metazoa</taxon>
        <taxon>Ecdysozoa</taxon>
        <taxon>Tardigrada</taxon>
        <taxon>Eutardigrada</taxon>
        <taxon>Parachela</taxon>
        <taxon>Hypsibioidea</taxon>
        <taxon>Hypsibiidae</taxon>
        <taxon>Hypsibius</taxon>
    </lineage>
</organism>
<sequence length="709" mass="79608">MNGEREEIVHLSSVNNNNNNSNRLIPRRDSANVHVSVECPMEPRIAEITYDGREIVQPPISKEEKLYRNANKINFANESAASAAGAQDELASVGVESTREKDARTRRGRPDASSIVSSLSNVREKLRDAFVEMSVLHDVLSLSRERKYLRFEASANDPIECRPHFNMATKKKAALGAANILTTAVDRLKLSTTAAQKVENDYHSSLNKLRDQWRLKKVGVHVSGDLGYRTVGSSLKGAGQFELRKNEESDQKPLEVIIAGDLDGETCIQIDIESSTFPDSAKDYERDLRTKDLWSRIISVDNPLHRQLTSAQNALYCRELMMLLSAEAVNLPLQCLSPVVLGDEIHYTSFLGYSVRIKLVHVPANSTALGSGGVADSTSSRPFTANSTLPESRVIELALSYTLLSRMRDFSDPDLPIAACGPVGLKSFRRKMAIQARDRRIWKQPLAGRTLTSQLLDMAQGLLLKKRLTKIADELSSPDLLIVVHDGSSLTSWKDCLVKISLTIPGHDIYNRTNCAFHVFHGEAFFLTRDYVLPISISDDLDCHLLYVEIVRQHAAMLQSTLKAHRFEVTQYVPSYDFFCKSPRPPSGSLSKAMTYGITVIARSLDERWVVKVVCSLRYVYRFYVARRRCPQTRTSAVRNKTFLPTEYTFHEVDLSKVIAGDTRIRRINLILGYLASLPGESNFLVLAESSSVEQKRENPKWTKWETVE</sequence>
<reference evidence="8" key="1">
    <citation type="submission" date="2017-01" db="EMBL/GenBank/DDBJ databases">
        <title>Comparative genomics of anhydrobiosis in the tardigrade Hypsibius dujardini.</title>
        <authorList>
            <person name="Yoshida Y."/>
            <person name="Koutsovoulos G."/>
            <person name="Laetsch D."/>
            <person name="Stevens L."/>
            <person name="Kumar S."/>
            <person name="Horikawa D."/>
            <person name="Ishino K."/>
            <person name="Komine S."/>
            <person name="Tomita M."/>
            <person name="Blaxter M."/>
            <person name="Arakawa K."/>
        </authorList>
    </citation>
    <scope>NUCLEOTIDE SEQUENCE [LARGE SCALE GENOMIC DNA]</scope>
    <source>
        <strain evidence="8">Z151</strain>
    </source>
</reference>
<name>A0A1W0WA54_HYPEX</name>
<evidence type="ECO:0000256" key="1">
    <source>
        <dbReference type="ARBA" id="ARBA00004123"/>
    </source>
</evidence>
<dbReference type="AlphaFoldDB" id="A0A1W0WA54"/>
<dbReference type="Proteomes" id="UP000192578">
    <property type="component" value="Unassembled WGS sequence"/>
</dbReference>
<keyword evidence="3" id="KW-0805">Transcription regulation</keyword>
<evidence type="ECO:0000256" key="3">
    <source>
        <dbReference type="ARBA" id="ARBA00023015"/>
    </source>
</evidence>
<dbReference type="OrthoDB" id="10058398at2759"/>
<feature type="region of interest" description="Disordered" evidence="6">
    <location>
        <begin position="86"/>
        <end position="112"/>
    </location>
</feature>
<dbReference type="GO" id="GO:0016592">
    <property type="term" value="C:mediator complex"/>
    <property type="evidence" value="ECO:0007669"/>
    <property type="project" value="InterPro"/>
</dbReference>
<evidence type="ECO:0000256" key="4">
    <source>
        <dbReference type="ARBA" id="ARBA00023163"/>
    </source>
</evidence>
<comment type="caution">
    <text evidence="7">The sequence shown here is derived from an EMBL/GenBank/DDBJ whole genome shotgun (WGS) entry which is preliminary data.</text>
</comment>
<dbReference type="GO" id="GO:0006357">
    <property type="term" value="P:regulation of transcription by RNA polymerase II"/>
    <property type="evidence" value="ECO:0007669"/>
    <property type="project" value="InterPro"/>
</dbReference>
<evidence type="ECO:0000256" key="5">
    <source>
        <dbReference type="ARBA" id="ARBA00023242"/>
    </source>
</evidence>
<evidence type="ECO:0000313" key="7">
    <source>
        <dbReference type="EMBL" id="OQV12085.1"/>
    </source>
</evidence>
<dbReference type="EMBL" id="MTYJ01000154">
    <property type="protein sequence ID" value="OQV12085.1"/>
    <property type="molecule type" value="Genomic_DNA"/>
</dbReference>
<keyword evidence="8" id="KW-1185">Reference proteome</keyword>
<evidence type="ECO:0000313" key="8">
    <source>
        <dbReference type="Proteomes" id="UP000192578"/>
    </source>
</evidence>
<keyword evidence="5" id="KW-0539">Nucleus</keyword>
<gene>
    <name evidence="7" type="ORF">BV898_13644</name>
</gene>
<protein>
    <submittedName>
        <fullName evidence="7">Mediator of RNA polymerase II transcription subunit 17</fullName>
    </submittedName>
</protein>
<dbReference type="PANTHER" id="PTHR13114:SF7">
    <property type="entry name" value="MEDIATOR OF RNA POLYMERASE II TRANSCRIPTION SUBUNIT 17"/>
    <property type="match status" value="1"/>
</dbReference>
<dbReference type="PANTHER" id="PTHR13114">
    <property type="entry name" value="MEDIATOR OF RNA POLYMERASE II TRANSCRIPTION SUBUNIT 17"/>
    <property type="match status" value="1"/>
</dbReference>
<dbReference type="InterPro" id="IPR019313">
    <property type="entry name" value="Mediator_Med17"/>
</dbReference>
<evidence type="ECO:0000256" key="6">
    <source>
        <dbReference type="SAM" id="MobiDB-lite"/>
    </source>
</evidence>
<evidence type="ECO:0000256" key="2">
    <source>
        <dbReference type="ARBA" id="ARBA00005635"/>
    </source>
</evidence>
<keyword evidence="4" id="KW-0804">Transcription</keyword>
<proteinExistence type="inferred from homology"/>